<name>A0ABQ6GQW8_9GAMM</name>
<evidence type="ECO:0000256" key="4">
    <source>
        <dbReference type="ARBA" id="ARBA00022989"/>
    </source>
</evidence>
<keyword evidence="2" id="KW-1003">Cell membrane</keyword>
<proteinExistence type="predicted"/>
<dbReference type="RefSeq" id="WP_284243627.1">
    <property type="nucleotide sequence ID" value="NZ_BSST01000001.1"/>
</dbReference>
<evidence type="ECO:0000313" key="9">
    <source>
        <dbReference type="Proteomes" id="UP001157186"/>
    </source>
</evidence>
<evidence type="ECO:0000313" key="8">
    <source>
        <dbReference type="EMBL" id="GLX77734.1"/>
    </source>
</evidence>
<protein>
    <recommendedName>
        <fullName evidence="7">VTT domain-containing protein</fullName>
    </recommendedName>
</protein>
<dbReference type="PANTHER" id="PTHR42709:SF6">
    <property type="entry name" value="UNDECAPRENYL PHOSPHATE TRANSPORTER A"/>
    <property type="match status" value="1"/>
</dbReference>
<dbReference type="PANTHER" id="PTHR42709">
    <property type="entry name" value="ALKALINE PHOSPHATASE LIKE PROTEIN"/>
    <property type="match status" value="1"/>
</dbReference>
<dbReference type="Pfam" id="PF09335">
    <property type="entry name" value="VTT_dom"/>
    <property type="match status" value="1"/>
</dbReference>
<feature type="transmembrane region" description="Helical" evidence="6">
    <location>
        <begin position="45"/>
        <end position="73"/>
    </location>
</feature>
<keyword evidence="5 6" id="KW-0472">Membrane</keyword>
<reference evidence="8 9" key="1">
    <citation type="submission" date="2023-03" db="EMBL/GenBank/DDBJ databases">
        <title>Draft genome sequence of Thalassotalea insulae KCTC 62186T.</title>
        <authorList>
            <person name="Sawabe T."/>
        </authorList>
    </citation>
    <scope>NUCLEOTIDE SEQUENCE [LARGE SCALE GENOMIC DNA]</scope>
    <source>
        <strain evidence="8 9">KCTC 62186</strain>
    </source>
</reference>
<dbReference type="Proteomes" id="UP001157186">
    <property type="component" value="Unassembled WGS sequence"/>
</dbReference>
<evidence type="ECO:0000256" key="1">
    <source>
        <dbReference type="ARBA" id="ARBA00004651"/>
    </source>
</evidence>
<sequence>MKALIKLMLILALFFASTFIVIKLTGVISVDKIETWLSLAKEINLFYVALVVTALLFADLFIAVPTLTVMILSGYFLGHFYGAIASITGVMLAGICGYVASYLYGEKLEKLIVKNLEERKALRAQFEQYGVFMILLSRAMPILPEVTACMSGITRMNFGKFLIAWICSSVPYAIIATYAGSISTLDNPKPAIITAIGLTTIFWSGWFIFRKVQKYKANRQQAIQQS</sequence>
<feature type="transmembrane region" description="Helical" evidence="6">
    <location>
        <begin position="191"/>
        <end position="209"/>
    </location>
</feature>
<keyword evidence="9" id="KW-1185">Reference proteome</keyword>
<dbReference type="EMBL" id="BSST01000001">
    <property type="protein sequence ID" value="GLX77734.1"/>
    <property type="molecule type" value="Genomic_DNA"/>
</dbReference>
<comment type="caution">
    <text evidence="8">The sequence shown here is derived from an EMBL/GenBank/DDBJ whole genome shotgun (WGS) entry which is preliminary data.</text>
</comment>
<keyword evidence="3 6" id="KW-0812">Transmembrane</keyword>
<dbReference type="InterPro" id="IPR051311">
    <property type="entry name" value="DedA_domain"/>
</dbReference>
<comment type="subcellular location">
    <subcellularLocation>
        <location evidence="1">Cell membrane</location>
        <topology evidence="1">Multi-pass membrane protein</topology>
    </subcellularLocation>
</comment>
<keyword evidence="4 6" id="KW-1133">Transmembrane helix</keyword>
<evidence type="ECO:0000256" key="2">
    <source>
        <dbReference type="ARBA" id="ARBA00022475"/>
    </source>
</evidence>
<organism evidence="8 9">
    <name type="scientific">Thalassotalea insulae</name>
    <dbReference type="NCBI Taxonomy" id="2056778"/>
    <lineage>
        <taxon>Bacteria</taxon>
        <taxon>Pseudomonadati</taxon>
        <taxon>Pseudomonadota</taxon>
        <taxon>Gammaproteobacteria</taxon>
        <taxon>Alteromonadales</taxon>
        <taxon>Colwelliaceae</taxon>
        <taxon>Thalassotalea</taxon>
    </lineage>
</organism>
<evidence type="ECO:0000256" key="6">
    <source>
        <dbReference type="SAM" id="Phobius"/>
    </source>
</evidence>
<feature type="transmembrane region" description="Helical" evidence="6">
    <location>
        <begin position="161"/>
        <end position="179"/>
    </location>
</feature>
<gene>
    <name evidence="8" type="ORF">tinsulaeT_10740</name>
</gene>
<evidence type="ECO:0000256" key="3">
    <source>
        <dbReference type="ARBA" id="ARBA00022692"/>
    </source>
</evidence>
<accession>A0ABQ6GQW8</accession>
<evidence type="ECO:0000259" key="7">
    <source>
        <dbReference type="Pfam" id="PF09335"/>
    </source>
</evidence>
<feature type="domain" description="VTT" evidence="7">
    <location>
        <begin position="64"/>
        <end position="181"/>
    </location>
</feature>
<feature type="transmembrane region" description="Helical" evidence="6">
    <location>
        <begin position="80"/>
        <end position="104"/>
    </location>
</feature>
<evidence type="ECO:0000256" key="5">
    <source>
        <dbReference type="ARBA" id="ARBA00023136"/>
    </source>
</evidence>
<dbReference type="InterPro" id="IPR032816">
    <property type="entry name" value="VTT_dom"/>
</dbReference>